<sequence length="226" mass="25897">MLSANVEQRVNIKFLTKLGKSATETYNLLTEVYGDQCVSRMQVFEWFKKFMEGRKNVGNDPKSGHPSIAKTPENVEKVARIVRRDRRLSIRAISELTNINKESARQILHDDLGMKKVCAKVVPKILTPQQKEHRVNCCVDTLENIENPPYSPDLAPCDFFLFPKIKSALKGTRFESVDAVKAKATQLLKSITQDDLQHCFQQWKIRIEWCRDRGGDYIEGDNISIV</sequence>
<gene>
    <name evidence="2" type="ORF">B7P43_G17941</name>
</gene>
<dbReference type="InterPro" id="IPR041426">
    <property type="entry name" value="Mos1_HTH"/>
</dbReference>
<feature type="domain" description="Mos1 transposase HTH" evidence="1">
    <location>
        <begin position="9"/>
        <end position="53"/>
    </location>
</feature>
<keyword evidence="3" id="KW-1185">Reference proteome</keyword>
<dbReference type="InterPro" id="IPR036397">
    <property type="entry name" value="RNaseH_sf"/>
</dbReference>
<evidence type="ECO:0000313" key="3">
    <source>
        <dbReference type="Proteomes" id="UP000235965"/>
    </source>
</evidence>
<dbReference type="InParanoid" id="A0A2J7QIE2"/>
<evidence type="ECO:0000313" key="2">
    <source>
        <dbReference type="EMBL" id="PNF28354.1"/>
    </source>
</evidence>
<comment type="caution">
    <text evidence="2">The sequence shown here is derived from an EMBL/GenBank/DDBJ whole genome shotgun (WGS) entry which is preliminary data.</text>
</comment>
<dbReference type="STRING" id="105785.A0A2J7QIE2"/>
<dbReference type="Pfam" id="PF17906">
    <property type="entry name" value="HTH_48"/>
    <property type="match status" value="1"/>
</dbReference>
<dbReference type="Gene3D" id="1.10.10.1450">
    <property type="match status" value="1"/>
</dbReference>
<dbReference type="OrthoDB" id="10065579at2759"/>
<dbReference type="GO" id="GO:0003676">
    <property type="term" value="F:nucleic acid binding"/>
    <property type="evidence" value="ECO:0007669"/>
    <property type="project" value="InterPro"/>
</dbReference>
<protein>
    <recommendedName>
        <fullName evidence="1">Mos1 transposase HTH domain-containing protein</fullName>
    </recommendedName>
</protein>
<dbReference type="AlphaFoldDB" id="A0A2J7QIE2"/>
<organism evidence="2 3">
    <name type="scientific">Cryptotermes secundus</name>
    <dbReference type="NCBI Taxonomy" id="105785"/>
    <lineage>
        <taxon>Eukaryota</taxon>
        <taxon>Metazoa</taxon>
        <taxon>Ecdysozoa</taxon>
        <taxon>Arthropoda</taxon>
        <taxon>Hexapoda</taxon>
        <taxon>Insecta</taxon>
        <taxon>Pterygota</taxon>
        <taxon>Neoptera</taxon>
        <taxon>Polyneoptera</taxon>
        <taxon>Dictyoptera</taxon>
        <taxon>Blattodea</taxon>
        <taxon>Blattoidea</taxon>
        <taxon>Termitoidae</taxon>
        <taxon>Kalotermitidae</taxon>
        <taxon>Cryptotermitinae</taxon>
        <taxon>Cryptotermes</taxon>
    </lineage>
</organism>
<accession>A0A2J7QIE2</accession>
<name>A0A2J7QIE2_9NEOP</name>
<proteinExistence type="predicted"/>
<dbReference type="EMBL" id="NEVH01013631">
    <property type="protein sequence ID" value="PNF28354.1"/>
    <property type="molecule type" value="Genomic_DNA"/>
</dbReference>
<dbReference type="PANTHER" id="PTHR46060:SF1">
    <property type="entry name" value="MARINER MOS1 TRANSPOSASE-LIKE PROTEIN"/>
    <property type="match status" value="1"/>
</dbReference>
<dbReference type="PANTHER" id="PTHR46060">
    <property type="entry name" value="MARINER MOS1 TRANSPOSASE-LIKE PROTEIN"/>
    <property type="match status" value="1"/>
</dbReference>
<evidence type="ECO:0000259" key="1">
    <source>
        <dbReference type="Pfam" id="PF17906"/>
    </source>
</evidence>
<dbReference type="InterPro" id="IPR052709">
    <property type="entry name" value="Transposase-MT_Hybrid"/>
</dbReference>
<dbReference type="Gene3D" id="3.30.420.10">
    <property type="entry name" value="Ribonuclease H-like superfamily/Ribonuclease H"/>
    <property type="match status" value="1"/>
</dbReference>
<dbReference type="Proteomes" id="UP000235965">
    <property type="component" value="Unassembled WGS sequence"/>
</dbReference>
<reference evidence="2 3" key="1">
    <citation type="submission" date="2017-12" db="EMBL/GenBank/DDBJ databases">
        <title>Hemimetabolous genomes reveal molecular basis of termite eusociality.</title>
        <authorList>
            <person name="Harrison M.C."/>
            <person name="Jongepier E."/>
            <person name="Robertson H.M."/>
            <person name="Arning N."/>
            <person name="Bitard-Feildel T."/>
            <person name="Chao H."/>
            <person name="Childers C.P."/>
            <person name="Dinh H."/>
            <person name="Doddapaneni H."/>
            <person name="Dugan S."/>
            <person name="Gowin J."/>
            <person name="Greiner C."/>
            <person name="Han Y."/>
            <person name="Hu H."/>
            <person name="Hughes D.S.T."/>
            <person name="Huylmans A.-K."/>
            <person name="Kemena C."/>
            <person name="Kremer L.P.M."/>
            <person name="Lee S.L."/>
            <person name="Lopez-Ezquerra A."/>
            <person name="Mallet L."/>
            <person name="Monroy-Kuhn J.M."/>
            <person name="Moser A."/>
            <person name="Murali S.C."/>
            <person name="Muzny D.M."/>
            <person name="Otani S."/>
            <person name="Piulachs M.-D."/>
            <person name="Poelchau M."/>
            <person name="Qu J."/>
            <person name="Schaub F."/>
            <person name="Wada-Katsumata A."/>
            <person name="Worley K.C."/>
            <person name="Xie Q."/>
            <person name="Ylla G."/>
            <person name="Poulsen M."/>
            <person name="Gibbs R.A."/>
            <person name="Schal C."/>
            <person name="Richards S."/>
            <person name="Belles X."/>
            <person name="Korb J."/>
            <person name="Bornberg-Bauer E."/>
        </authorList>
    </citation>
    <scope>NUCLEOTIDE SEQUENCE [LARGE SCALE GENOMIC DNA]</scope>
    <source>
        <tissue evidence="2">Whole body</tissue>
    </source>
</reference>